<reference evidence="1" key="1">
    <citation type="submission" date="2019-09" db="EMBL/GenBank/DDBJ databases">
        <title>Draft genome sequences of 48 bacterial type strains from the CCUG.</title>
        <authorList>
            <person name="Tunovic T."/>
            <person name="Pineiro-Iglesias B."/>
            <person name="Unosson C."/>
            <person name="Inganas E."/>
            <person name="Ohlen M."/>
            <person name="Cardew S."/>
            <person name="Jensie-Markopoulos S."/>
            <person name="Salva-Serra F."/>
            <person name="Jaen-Luchoro D."/>
            <person name="Karlsson R."/>
            <person name="Svensson-Stadler L."/>
            <person name="Chun J."/>
            <person name="Moore E."/>
        </authorList>
    </citation>
    <scope>NUCLEOTIDE SEQUENCE</scope>
    <source>
        <strain evidence="1">CCUG 50899</strain>
    </source>
</reference>
<sequence length="272" mass="29555">MSLARIALRAAGVEALKGRTRAQNNVLDSEIGIIDNDGTGKIGIESDSYFIAVYTDAGKAQVGDNELRALLLNGRTELLFETGVTAKMLVTSPQDGTAEMPEIGIPDTDGNFEFTLDLISREIAQALTDPNNDWGQIFLSFIYRTVSLERGRIGNVSEGVRLAAHQTKITVDLIDDPEPQRALDPDAPFARFITMAKASNDKSLQKKATFIEAIITGEREPWERLQQVHGLTAQELLALGLGPLSSDVNRETPAWSSSTISFEGISPTLEVP</sequence>
<accession>A0A643F287</accession>
<dbReference type="AlphaFoldDB" id="A0A643F287"/>
<comment type="caution">
    <text evidence="1">The sequence shown here is derived from an EMBL/GenBank/DDBJ whole genome shotgun (WGS) entry which is preliminary data.</text>
</comment>
<proteinExistence type="predicted"/>
<evidence type="ECO:0000313" key="1">
    <source>
        <dbReference type="EMBL" id="KAB0571270.1"/>
    </source>
</evidence>
<protein>
    <submittedName>
        <fullName evidence="1">Uncharacterized protein</fullName>
    </submittedName>
</protein>
<dbReference type="RefSeq" id="WP_128094308.1">
    <property type="nucleotide sequence ID" value="NZ_JBHEEN010000004.1"/>
</dbReference>
<name>A0A643F287_9HYPH</name>
<organism evidence="1">
    <name type="scientific">Brucella pituitosa</name>
    <dbReference type="NCBI Taxonomy" id="571256"/>
    <lineage>
        <taxon>Bacteria</taxon>
        <taxon>Pseudomonadati</taxon>
        <taxon>Pseudomonadota</taxon>
        <taxon>Alphaproteobacteria</taxon>
        <taxon>Hyphomicrobiales</taxon>
        <taxon>Brucellaceae</taxon>
        <taxon>Brucella/Ochrobactrum group</taxon>
        <taxon>Brucella</taxon>
    </lineage>
</organism>
<dbReference type="EMBL" id="VZPE01000004">
    <property type="protein sequence ID" value="KAB0571270.1"/>
    <property type="molecule type" value="Genomic_DNA"/>
</dbReference>
<gene>
    <name evidence="1" type="ORF">F7Q93_11135</name>
</gene>